<dbReference type="InterPro" id="IPR036638">
    <property type="entry name" value="HLH_DNA-bd_sf"/>
</dbReference>
<organism evidence="3 4">
    <name type="scientific">Sungouiella intermedia</name>
    <dbReference type="NCBI Taxonomy" id="45354"/>
    <lineage>
        <taxon>Eukaryota</taxon>
        <taxon>Fungi</taxon>
        <taxon>Dikarya</taxon>
        <taxon>Ascomycota</taxon>
        <taxon>Saccharomycotina</taxon>
        <taxon>Pichiomycetes</taxon>
        <taxon>Metschnikowiaceae</taxon>
        <taxon>Sungouiella</taxon>
    </lineage>
</organism>
<dbReference type="SMART" id="SM00353">
    <property type="entry name" value="HLH"/>
    <property type="match status" value="1"/>
</dbReference>
<feature type="compositionally biased region" description="Polar residues" evidence="1">
    <location>
        <begin position="263"/>
        <end position="273"/>
    </location>
</feature>
<dbReference type="SUPFAM" id="SSF47459">
    <property type="entry name" value="HLH, helix-loop-helix DNA-binding domain"/>
    <property type="match status" value="1"/>
</dbReference>
<proteinExistence type="predicted"/>
<name>A0A1L0D820_9ASCO</name>
<dbReference type="GO" id="GO:0046983">
    <property type="term" value="F:protein dimerization activity"/>
    <property type="evidence" value="ECO:0007669"/>
    <property type="project" value="InterPro"/>
</dbReference>
<protein>
    <submittedName>
        <fullName evidence="3">CIC11C00000004471</fullName>
    </submittedName>
</protein>
<evidence type="ECO:0000256" key="1">
    <source>
        <dbReference type="SAM" id="MobiDB-lite"/>
    </source>
</evidence>
<accession>A0A1L0D820</accession>
<dbReference type="PROSITE" id="PS50888">
    <property type="entry name" value="BHLH"/>
    <property type="match status" value="1"/>
</dbReference>
<evidence type="ECO:0000313" key="3">
    <source>
        <dbReference type="EMBL" id="SGZ52128.1"/>
    </source>
</evidence>
<dbReference type="AlphaFoldDB" id="A0A1L0D820"/>
<dbReference type="InterPro" id="IPR011598">
    <property type="entry name" value="bHLH_dom"/>
</dbReference>
<dbReference type="EMBL" id="LT635765">
    <property type="protein sequence ID" value="SGZ52128.1"/>
    <property type="molecule type" value="Genomic_DNA"/>
</dbReference>
<reference evidence="3 4" key="1">
    <citation type="submission" date="2016-10" db="EMBL/GenBank/DDBJ databases">
        <authorList>
            <person name="de Groot N.N."/>
        </authorList>
    </citation>
    <scope>NUCLEOTIDE SEQUENCE [LARGE SCALE GENOMIC DNA]</scope>
    <source>
        <strain evidence="3 4">PYCC 4715</strain>
    </source>
</reference>
<dbReference type="Pfam" id="PF00010">
    <property type="entry name" value="HLH"/>
    <property type="match status" value="1"/>
</dbReference>
<evidence type="ECO:0000259" key="2">
    <source>
        <dbReference type="PROSITE" id="PS50888"/>
    </source>
</evidence>
<dbReference type="Proteomes" id="UP000182259">
    <property type="component" value="Chromosome II"/>
</dbReference>
<feature type="compositionally biased region" description="Low complexity" evidence="1">
    <location>
        <begin position="315"/>
        <end position="331"/>
    </location>
</feature>
<evidence type="ECO:0000313" key="4">
    <source>
        <dbReference type="Proteomes" id="UP000182259"/>
    </source>
</evidence>
<feature type="domain" description="BHLH" evidence="2">
    <location>
        <begin position="381"/>
        <end position="435"/>
    </location>
</feature>
<feature type="region of interest" description="Disordered" evidence="1">
    <location>
        <begin position="258"/>
        <end position="280"/>
    </location>
</feature>
<dbReference type="Gene3D" id="4.10.280.10">
    <property type="entry name" value="Helix-loop-helix DNA-binding domain"/>
    <property type="match status" value="1"/>
</dbReference>
<sequence>MESDWTFLPGEVASNHTTPGVSHHMPSAMKKLPDPPPMEQFSDEQYLLHQIDESHLQTEFDLDGIDFIVPEDLGANSKAFPPSAFPENTPALMPKSNQLPLQLPILPSQNERSYNEEHFIQRQRRSKTDQLLPATQRLLHRHSLQLHQQHVRPDAVFTPLVLPAVTPMDLEVNSNKQPYNAVQTSFEPLTSPALAAQQASMGADRRRSLSATFGADDYSSSLAKRRTPHLTPNLAAHPGLKMKRSPSLRKVPQLFEALPDSSFEGNTKSSETTPMLPPQTKRIVIEGQINDSNTPNMPPATMMGFTMNRLAELQSNRSSSPSPSLTPNSSKLPRKLRRDSSSSVKSAGNTFKGGDSSLSETSPVIEAQNGDYGGRREKPTTKKASHKLAEQGRRNRMNQAVYELSKLIPNDYHEQVSIPSKATTVELAATYIRRLLDEIDELRKGRR</sequence>
<feature type="region of interest" description="Disordered" evidence="1">
    <location>
        <begin position="1"/>
        <end position="26"/>
    </location>
</feature>
<feature type="region of interest" description="Disordered" evidence="1">
    <location>
        <begin position="314"/>
        <end position="391"/>
    </location>
</feature>
<gene>
    <name evidence="3" type="ORF">SAMEA4029009_CIC11G00000004471</name>
</gene>